<dbReference type="Proteomes" id="UP001058003">
    <property type="component" value="Chromosome"/>
</dbReference>
<dbReference type="PANTHER" id="PTHR39624:SF2">
    <property type="entry name" value="OSMC-LIKE PROTEIN"/>
    <property type="match status" value="1"/>
</dbReference>
<dbReference type="SUPFAM" id="SSF82784">
    <property type="entry name" value="OsmC-like"/>
    <property type="match status" value="1"/>
</dbReference>
<protein>
    <submittedName>
        <fullName evidence="1">OsmC family protein</fullName>
    </submittedName>
</protein>
<dbReference type="RefSeq" id="WP_052388523.1">
    <property type="nucleotide sequence ID" value="NZ_CP073767.1"/>
</dbReference>
<dbReference type="OrthoDB" id="9811389at2"/>
<dbReference type="KEGG" id="daur:Daura_30260"/>
<sequence length="143" mass="15380">MAPLDSHTISTVTTGLRVEPRSGEAYEIAVGVHRILVDQPTDAGGGDLAPTPTELFVASLASCFAFYAGRYLTRHGYSREGLAVEAQFDLATDRPARVTAVRLTLHVPAGLPRERWAALQAVASHCTVHNTLAQPPHVDITLR</sequence>
<keyword evidence="2" id="KW-1185">Reference proteome</keyword>
<proteinExistence type="predicted"/>
<evidence type="ECO:0000313" key="2">
    <source>
        <dbReference type="Proteomes" id="UP001058003"/>
    </source>
</evidence>
<dbReference type="AlphaFoldDB" id="A0A9Q9I830"/>
<dbReference type="InterPro" id="IPR003718">
    <property type="entry name" value="OsmC/Ohr_fam"/>
</dbReference>
<dbReference type="EMBL" id="CP073767">
    <property type="protein sequence ID" value="UWZ51047.1"/>
    <property type="molecule type" value="Genomic_DNA"/>
</dbReference>
<dbReference type="Gene3D" id="3.30.300.20">
    <property type="match status" value="1"/>
</dbReference>
<gene>
    <name evidence="1" type="ORF">Daura_30260</name>
</gene>
<organism evidence="1 2">
    <name type="scientific">Dactylosporangium aurantiacum</name>
    <dbReference type="NCBI Taxonomy" id="35754"/>
    <lineage>
        <taxon>Bacteria</taxon>
        <taxon>Bacillati</taxon>
        <taxon>Actinomycetota</taxon>
        <taxon>Actinomycetes</taxon>
        <taxon>Micromonosporales</taxon>
        <taxon>Micromonosporaceae</taxon>
        <taxon>Dactylosporangium</taxon>
    </lineage>
</organism>
<dbReference type="InterPro" id="IPR036102">
    <property type="entry name" value="OsmC/Ohrsf"/>
</dbReference>
<dbReference type="Pfam" id="PF02566">
    <property type="entry name" value="OsmC"/>
    <property type="match status" value="1"/>
</dbReference>
<name>A0A9Q9I830_9ACTN</name>
<reference evidence="1" key="1">
    <citation type="submission" date="2021-04" db="EMBL/GenBank/DDBJ databases">
        <title>Dactylosporangium aurantiacum NRRL B-8018 full assembly.</title>
        <authorList>
            <person name="Hartkoorn R.C."/>
            <person name="Beaudoing E."/>
            <person name="Hot D."/>
        </authorList>
    </citation>
    <scope>NUCLEOTIDE SEQUENCE</scope>
    <source>
        <strain evidence="1">NRRL B-8018</strain>
    </source>
</reference>
<accession>A0A9Q9I830</accession>
<dbReference type="PANTHER" id="PTHR39624">
    <property type="entry name" value="PROTEIN INVOLVED IN RIMO-MEDIATED BETA-METHYLTHIOLATION OF RIBOSOMAL PROTEIN S12 YCAO"/>
    <property type="match status" value="1"/>
</dbReference>
<dbReference type="InterPro" id="IPR015946">
    <property type="entry name" value="KH_dom-like_a/b"/>
</dbReference>
<evidence type="ECO:0000313" key="1">
    <source>
        <dbReference type="EMBL" id="UWZ51047.1"/>
    </source>
</evidence>